<protein>
    <submittedName>
        <fullName evidence="1">Uncharacterized protein</fullName>
    </submittedName>
</protein>
<dbReference type="Proteomes" id="UP001365542">
    <property type="component" value="Unassembled WGS sequence"/>
</dbReference>
<organism evidence="1 2">
    <name type="scientific">Orbilia ellipsospora</name>
    <dbReference type="NCBI Taxonomy" id="2528407"/>
    <lineage>
        <taxon>Eukaryota</taxon>
        <taxon>Fungi</taxon>
        <taxon>Dikarya</taxon>
        <taxon>Ascomycota</taxon>
        <taxon>Pezizomycotina</taxon>
        <taxon>Orbiliomycetes</taxon>
        <taxon>Orbiliales</taxon>
        <taxon>Orbiliaceae</taxon>
        <taxon>Orbilia</taxon>
    </lineage>
</organism>
<proteinExistence type="predicted"/>
<keyword evidence="2" id="KW-1185">Reference proteome</keyword>
<evidence type="ECO:0000313" key="2">
    <source>
        <dbReference type="Proteomes" id="UP001365542"/>
    </source>
</evidence>
<accession>A0AAV9X8S7</accession>
<reference evidence="1 2" key="1">
    <citation type="submission" date="2019-10" db="EMBL/GenBank/DDBJ databases">
        <authorList>
            <person name="Palmer J.M."/>
        </authorList>
    </citation>
    <scope>NUCLEOTIDE SEQUENCE [LARGE SCALE GENOMIC DNA]</scope>
    <source>
        <strain evidence="1 2">TWF694</strain>
    </source>
</reference>
<comment type="caution">
    <text evidence="1">The sequence shown here is derived from an EMBL/GenBank/DDBJ whole genome shotgun (WGS) entry which is preliminary data.</text>
</comment>
<gene>
    <name evidence="1" type="ORF">TWF694_010979</name>
</gene>
<dbReference type="AlphaFoldDB" id="A0AAV9X8S7"/>
<name>A0AAV9X8S7_9PEZI</name>
<dbReference type="EMBL" id="JAVHJO010000008">
    <property type="protein sequence ID" value="KAK6538095.1"/>
    <property type="molecule type" value="Genomic_DNA"/>
</dbReference>
<evidence type="ECO:0000313" key="1">
    <source>
        <dbReference type="EMBL" id="KAK6538095.1"/>
    </source>
</evidence>
<sequence length="196" mass="22038">MNASIRGPFVPVWSDACWSDGYLDSVNEQTKLVGMTYNCKKDIDIPPHVSSMIWATDRIGLEILLQAGLKTCFKDKVEAIDLEIFASTRIQDAGYQVDALMTAFHTDLGYQADCHHDDVNWEGGYFGMNLHPYDTMFLKANRGVAENVLTMFTDWFNKMEYDSHEFCGTRKKIGSEVGTVGERLAKERVQGDTASS</sequence>